<accession>A0A1I7Y9E6</accession>
<dbReference type="Proteomes" id="UP000095287">
    <property type="component" value="Unplaced"/>
</dbReference>
<name>A0A1I7Y9E6_9BILA</name>
<dbReference type="AlphaFoldDB" id="A0A1I7Y9E6"/>
<reference evidence="3" key="1">
    <citation type="submission" date="2016-11" db="UniProtKB">
        <authorList>
            <consortium name="WormBaseParasite"/>
        </authorList>
    </citation>
    <scope>IDENTIFICATION</scope>
</reference>
<keyword evidence="2" id="KW-1185">Reference proteome</keyword>
<organism evidence="2 3">
    <name type="scientific">Steinernema glaseri</name>
    <dbReference type="NCBI Taxonomy" id="37863"/>
    <lineage>
        <taxon>Eukaryota</taxon>
        <taxon>Metazoa</taxon>
        <taxon>Ecdysozoa</taxon>
        <taxon>Nematoda</taxon>
        <taxon>Chromadorea</taxon>
        <taxon>Rhabditida</taxon>
        <taxon>Tylenchina</taxon>
        <taxon>Panagrolaimomorpha</taxon>
        <taxon>Strongyloidoidea</taxon>
        <taxon>Steinernematidae</taxon>
        <taxon>Steinernema</taxon>
    </lineage>
</organism>
<keyword evidence="1" id="KW-0732">Signal</keyword>
<sequence length="214" mass="23779">MAPLSAAVFLLFFCSASALNRQYEGVNISIAVHIPTADCLMAGTASTINITLGYVGLNDSLAFSIRHKNISSLKGSFERKDVFDTIVNLGPELSNRIEKGCAAMALQAEDPDKFYGSCFSINFIHFKLAKRFWNFQSNWKPGNIEVSMILNNPSGEAKTQKTVFITNQECSYNWVHDTGNTYLRADRPNAATSEEIYFPRGPDSFGEEPVIRFP</sequence>
<feature type="signal peptide" evidence="1">
    <location>
        <begin position="1"/>
        <end position="18"/>
    </location>
</feature>
<evidence type="ECO:0000256" key="1">
    <source>
        <dbReference type="SAM" id="SignalP"/>
    </source>
</evidence>
<protein>
    <submittedName>
        <fullName evidence="3">Reelin domain-containing protein</fullName>
    </submittedName>
</protein>
<feature type="chain" id="PRO_5009311895" evidence="1">
    <location>
        <begin position="19"/>
        <end position="214"/>
    </location>
</feature>
<proteinExistence type="predicted"/>
<evidence type="ECO:0000313" key="2">
    <source>
        <dbReference type="Proteomes" id="UP000095287"/>
    </source>
</evidence>
<dbReference type="WBParaSite" id="L893_g13822.t1">
    <property type="protein sequence ID" value="L893_g13822.t1"/>
    <property type="gene ID" value="L893_g13822"/>
</dbReference>
<evidence type="ECO:0000313" key="3">
    <source>
        <dbReference type="WBParaSite" id="L893_g13822.t1"/>
    </source>
</evidence>